<dbReference type="PANTHER" id="PTHR42705:SF3">
    <property type="entry name" value="ATP-DEPENDENT DNA LIGASE"/>
    <property type="match status" value="1"/>
</dbReference>
<evidence type="ECO:0000259" key="2">
    <source>
        <dbReference type="Pfam" id="PF21686"/>
    </source>
</evidence>
<dbReference type="PANTHER" id="PTHR42705">
    <property type="entry name" value="BIFUNCTIONAL NON-HOMOLOGOUS END JOINING PROTEIN LIGD"/>
    <property type="match status" value="1"/>
</dbReference>
<dbReference type="Gene3D" id="3.90.920.10">
    <property type="entry name" value="DNA primase, PRIM domain"/>
    <property type="match status" value="1"/>
</dbReference>
<dbReference type="EMBL" id="JABEND010000005">
    <property type="protein sequence ID" value="NNG36137.1"/>
    <property type="molecule type" value="Genomic_DNA"/>
</dbReference>
<keyword evidence="3" id="KW-0436">Ligase</keyword>
<feature type="compositionally biased region" description="Basic and acidic residues" evidence="1">
    <location>
        <begin position="350"/>
        <end position="360"/>
    </location>
</feature>
<accession>A0A849A7Z0</accession>
<dbReference type="Proteomes" id="UP000562984">
    <property type="component" value="Unassembled WGS sequence"/>
</dbReference>
<feature type="region of interest" description="Disordered" evidence="1">
    <location>
        <begin position="350"/>
        <end position="380"/>
    </location>
</feature>
<dbReference type="AlphaFoldDB" id="A0A849A7Z0"/>
<dbReference type="NCBIfam" id="TIGR02778">
    <property type="entry name" value="ligD_pol"/>
    <property type="match status" value="1"/>
</dbReference>
<dbReference type="InterPro" id="IPR052171">
    <property type="entry name" value="NHEJ_LigD"/>
</dbReference>
<keyword evidence="4" id="KW-1185">Reference proteome</keyword>
<dbReference type="Pfam" id="PF21686">
    <property type="entry name" value="LigD_Prim-Pol"/>
    <property type="match status" value="1"/>
</dbReference>
<protein>
    <submittedName>
        <fullName evidence="3">ATP-dependent DNA ligase</fullName>
    </submittedName>
</protein>
<dbReference type="InterPro" id="IPR014145">
    <property type="entry name" value="LigD_pol_dom"/>
</dbReference>
<proteinExistence type="predicted"/>
<sequence>MAPNTKSWSGWRVRSRRLCCRRRSVAASAAPRRYVRRVAAKADDAVGKPIELQVDGLPIRFTSPERMYFPEIGASKLELAQYYQAVGPGIVNALRDRPCMLHRFPSGLTGDKVHQKRVPKGAPEWLPTVQVFFPRFKRTADELCVEKLADVIWAVQMSTVEFHPWNSRSADVERPDEWRIDLDPGPTCPFSRVQRVADVVHEVLDDLGAVGWPKTSGGKGLHIYVRVAPDHSFTDVRRAALAFAREVERRAPQDVTTTWWRKDRDPSLVFVDYNQNARDHTIAAAYSVRGMPDARVSTPIRWAEIPDVDPRDFTIRTVPARFAELGDLHAGIDEAVFSLAPLLEWAERDEREGLTDKSDEVPVDAGQVGKGGSESHPRDR</sequence>
<evidence type="ECO:0000313" key="3">
    <source>
        <dbReference type="EMBL" id="NNG36137.1"/>
    </source>
</evidence>
<organism evidence="3 4">
    <name type="scientific">Nakamurella aerolata</name>
    <dbReference type="NCBI Taxonomy" id="1656892"/>
    <lineage>
        <taxon>Bacteria</taxon>
        <taxon>Bacillati</taxon>
        <taxon>Actinomycetota</taxon>
        <taxon>Actinomycetes</taxon>
        <taxon>Nakamurellales</taxon>
        <taxon>Nakamurellaceae</taxon>
        <taxon>Nakamurella</taxon>
    </lineage>
</organism>
<name>A0A849A7Z0_9ACTN</name>
<comment type="caution">
    <text evidence="3">The sequence shown here is derived from an EMBL/GenBank/DDBJ whole genome shotgun (WGS) entry which is preliminary data.</text>
</comment>
<feature type="domain" description="DNA ligase D polymerase" evidence="2">
    <location>
        <begin position="76"/>
        <end position="329"/>
    </location>
</feature>
<evidence type="ECO:0000313" key="4">
    <source>
        <dbReference type="Proteomes" id="UP000562984"/>
    </source>
</evidence>
<gene>
    <name evidence="3" type="ORF">HKD39_10495</name>
</gene>
<evidence type="ECO:0000256" key="1">
    <source>
        <dbReference type="SAM" id="MobiDB-lite"/>
    </source>
</evidence>
<dbReference type="GO" id="GO:0016874">
    <property type="term" value="F:ligase activity"/>
    <property type="evidence" value="ECO:0007669"/>
    <property type="project" value="UniProtKB-KW"/>
</dbReference>
<reference evidence="3 4" key="1">
    <citation type="submission" date="2020-05" db="EMBL/GenBank/DDBJ databases">
        <title>Nakamurella sp. DB0629 isolated from air conditioner.</title>
        <authorList>
            <person name="Kim D.H."/>
            <person name="Kim D.-U."/>
        </authorList>
    </citation>
    <scope>NUCLEOTIDE SEQUENCE [LARGE SCALE GENOMIC DNA]</scope>
    <source>
        <strain evidence="3 4">DB0629</strain>
    </source>
</reference>